<evidence type="ECO:0000313" key="1">
    <source>
        <dbReference type="EMBL" id="TFK96891.1"/>
    </source>
</evidence>
<accession>A0A5C3Q4Z0</accession>
<dbReference type="AlphaFoldDB" id="A0A5C3Q4Z0"/>
<sequence length="161" mass="17421">MEKRGDAAVTDVLDAESAVDSASLKEIMSATYEGTRKGKGKRVLDTSLPEVNGENEEIRGCMAEDAEEGIQFDHEQSDATGPSPPYVDITRCGICYEAVQLAYSPVSSAQRPACSSQTHFGLKLPCPNSHVYCGNCLERYIRDKVDPNGDGQGTLRLECAE</sequence>
<evidence type="ECO:0000313" key="2">
    <source>
        <dbReference type="Proteomes" id="UP000305067"/>
    </source>
</evidence>
<protein>
    <submittedName>
        <fullName evidence="1">Uncharacterized protein</fullName>
    </submittedName>
</protein>
<name>A0A5C3Q4Z0_9AGAR</name>
<dbReference type="STRING" id="1884261.A0A5C3Q4Z0"/>
<gene>
    <name evidence="1" type="ORF">BDV98DRAFT_296792</name>
</gene>
<dbReference type="EMBL" id="ML178853">
    <property type="protein sequence ID" value="TFK96891.1"/>
    <property type="molecule type" value="Genomic_DNA"/>
</dbReference>
<reference evidence="1 2" key="1">
    <citation type="journal article" date="2019" name="Nat. Ecol. Evol.">
        <title>Megaphylogeny resolves global patterns of mushroom evolution.</title>
        <authorList>
            <person name="Varga T."/>
            <person name="Krizsan K."/>
            <person name="Foldi C."/>
            <person name="Dima B."/>
            <person name="Sanchez-Garcia M."/>
            <person name="Sanchez-Ramirez S."/>
            <person name="Szollosi G.J."/>
            <person name="Szarkandi J.G."/>
            <person name="Papp V."/>
            <person name="Albert L."/>
            <person name="Andreopoulos W."/>
            <person name="Angelini C."/>
            <person name="Antonin V."/>
            <person name="Barry K.W."/>
            <person name="Bougher N.L."/>
            <person name="Buchanan P."/>
            <person name="Buyck B."/>
            <person name="Bense V."/>
            <person name="Catcheside P."/>
            <person name="Chovatia M."/>
            <person name="Cooper J."/>
            <person name="Damon W."/>
            <person name="Desjardin D."/>
            <person name="Finy P."/>
            <person name="Geml J."/>
            <person name="Haridas S."/>
            <person name="Hughes K."/>
            <person name="Justo A."/>
            <person name="Karasinski D."/>
            <person name="Kautmanova I."/>
            <person name="Kiss B."/>
            <person name="Kocsube S."/>
            <person name="Kotiranta H."/>
            <person name="LaButti K.M."/>
            <person name="Lechner B.E."/>
            <person name="Liimatainen K."/>
            <person name="Lipzen A."/>
            <person name="Lukacs Z."/>
            <person name="Mihaltcheva S."/>
            <person name="Morgado L.N."/>
            <person name="Niskanen T."/>
            <person name="Noordeloos M.E."/>
            <person name="Ohm R.A."/>
            <person name="Ortiz-Santana B."/>
            <person name="Ovrebo C."/>
            <person name="Racz N."/>
            <person name="Riley R."/>
            <person name="Savchenko A."/>
            <person name="Shiryaev A."/>
            <person name="Soop K."/>
            <person name="Spirin V."/>
            <person name="Szebenyi C."/>
            <person name="Tomsovsky M."/>
            <person name="Tulloss R.E."/>
            <person name="Uehling J."/>
            <person name="Grigoriev I.V."/>
            <person name="Vagvolgyi C."/>
            <person name="Papp T."/>
            <person name="Martin F.M."/>
            <person name="Miettinen O."/>
            <person name="Hibbett D.S."/>
            <person name="Nagy L.G."/>
        </authorList>
    </citation>
    <scope>NUCLEOTIDE SEQUENCE [LARGE SCALE GENOMIC DNA]</scope>
    <source>
        <strain evidence="1 2">CBS 309.79</strain>
    </source>
</reference>
<organism evidence="1 2">
    <name type="scientific">Pterulicium gracile</name>
    <dbReference type="NCBI Taxonomy" id="1884261"/>
    <lineage>
        <taxon>Eukaryota</taxon>
        <taxon>Fungi</taxon>
        <taxon>Dikarya</taxon>
        <taxon>Basidiomycota</taxon>
        <taxon>Agaricomycotina</taxon>
        <taxon>Agaricomycetes</taxon>
        <taxon>Agaricomycetidae</taxon>
        <taxon>Agaricales</taxon>
        <taxon>Pleurotineae</taxon>
        <taxon>Pterulaceae</taxon>
        <taxon>Pterulicium</taxon>
    </lineage>
</organism>
<dbReference type="Proteomes" id="UP000305067">
    <property type="component" value="Unassembled WGS sequence"/>
</dbReference>
<dbReference type="SUPFAM" id="SSF57850">
    <property type="entry name" value="RING/U-box"/>
    <property type="match status" value="1"/>
</dbReference>
<proteinExistence type="predicted"/>
<keyword evidence="2" id="KW-1185">Reference proteome</keyword>